<dbReference type="Pfam" id="PF00096">
    <property type="entry name" value="zf-C2H2"/>
    <property type="match status" value="7"/>
</dbReference>
<evidence type="ECO:0000256" key="3">
    <source>
        <dbReference type="ARBA" id="ARBA00022771"/>
    </source>
</evidence>
<feature type="domain" description="C2H2-type" evidence="7">
    <location>
        <begin position="183"/>
        <end position="211"/>
    </location>
</feature>
<evidence type="ECO:0000256" key="2">
    <source>
        <dbReference type="ARBA" id="ARBA00022737"/>
    </source>
</evidence>
<dbReference type="Pfam" id="PF13912">
    <property type="entry name" value="zf-C2H2_6"/>
    <property type="match status" value="1"/>
</dbReference>
<dbReference type="SMART" id="SM00355">
    <property type="entry name" value="ZnF_C2H2"/>
    <property type="match status" value="20"/>
</dbReference>
<feature type="domain" description="C2H2-type" evidence="7">
    <location>
        <begin position="125"/>
        <end position="153"/>
    </location>
</feature>
<dbReference type="GO" id="GO:0008270">
    <property type="term" value="F:zinc ion binding"/>
    <property type="evidence" value="ECO:0007669"/>
    <property type="project" value="UniProtKB-KW"/>
</dbReference>
<accession>A0A6J1NKU7</accession>
<feature type="region of interest" description="Disordered" evidence="6">
    <location>
        <begin position="727"/>
        <end position="749"/>
    </location>
</feature>
<dbReference type="Pfam" id="PF13894">
    <property type="entry name" value="zf-C2H2_4"/>
    <property type="match status" value="2"/>
</dbReference>
<evidence type="ECO:0000256" key="1">
    <source>
        <dbReference type="ARBA" id="ARBA00022723"/>
    </source>
</evidence>
<feature type="domain" description="C2H2-type" evidence="7">
    <location>
        <begin position="154"/>
        <end position="182"/>
    </location>
</feature>
<dbReference type="InterPro" id="IPR013087">
    <property type="entry name" value="Znf_C2H2_type"/>
</dbReference>
<feature type="domain" description="C2H2-type" evidence="7">
    <location>
        <begin position="304"/>
        <end position="332"/>
    </location>
</feature>
<evidence type="ECO:0000313" key="10">
    <source>
        <dbReference type="RefSeq" id="XP_023945554.1"/>
    </source>
</evidence>
<dbReference type="Proteomes" id="UP001652582">
    <property type="component" value="Chromosome 27"/>
</dbReference>
<dbReference type="SUPFAM" id="SSF57667">
    <property type="entry name" value="beta-beta-alpha zinc fingers"/>
    <property type="match status" value="8"/>
</dbReference>
<feature type="domain" description="C2H2-type" evidence="7">
    <location>
        <begin position="406"/>
        <end position="434"/>
    </location>
</feature>
<dbReference type="Gene3D" id="3.30.160.60">
    <property type="entry name" value="Classic Zinc Finger"/>
    <property type="match status" value="11"/>
</dbReference>
<sequence>MSEPNYICDYCSRVFTRKYNLQTHIENCHLDMSCYCNICDQGLGSPTGLMLHLSRGHNSTGQPFPECDVCGRVFSRRQNIISHMKTVHLLTNSAIPCEICSKILTTERNMKRHMSLMHNPDIQYFSCHECQKVFKRKDALSSHIQANHGASDSIKCALCDRSYRNHKNLRRHMEMSHGDKEEFKCEICPKTYTSNQSLRRHIKTCHLNENNEQLTCEYCYKLVFGKDNLESHIASYHSQSAVDIKCDFVCDVCKMVFENEYLLRQHVKTVHSFQQFYEYCRSSLLKAEKRLEKNRKKRDNCLLFQCEYCPQVYVSVYELKNHMRVTHDKDYCLSTCNVCFRKFFSKETIKRHKKVCIPPKDVNNCSHCDKLFTDISSLEFHIRIFHPQAQVADSFTSHLEDSEQSYKCMHCDRVYNSDRSLKHHIKLKHTANDPVKCQYCDKICKNKYYLAYHITTHNNTSWSKCDYCHKEFKSKRNIRRHIEYTHLGMQRYKCIECETLFKEKRSLRKHVRVKHPNSPVFPQCHICHKRFESAKSCKTHLKLLHSFNMNTHPCDLCSVSFDTLEALNIHLSTKHLAADEIYKCQECNLIFKGQEQFGKHCETFHSITPSTKTAPHCIICSKDFSSRKNLKRHIKKFHTEFNADELATYGSRGFLTIDCAECIRSFNEDYYFEVYLEVKHSRESIVFTCESCNNSYNSLEFAIQRYKQSFDASQSKLYMSELCTTQMSDNSDSGDEMEPQSTTGDLKVEPFEVDFEDMEPESTTYDIKLEPNEYDEIMMMK</sequence>
<reference evidence="9 10" key="1">
    <citation type="submission" date="2025-04" db="UniProtKB">
        <authorList>
            <consortium name="RefSeq"/>
        </authorList>
    </citation>
    <scope>IDENTIFICATION</scope>
</reference>
<feature type="domain" description="C2H2-type" evidence="7">
    <location>
        <begin position="615"/>
        <end position="643"/>
    </location>
</feature>
<keyword evidence="4" id="KW-0862">Zinc</keyword>
<evidence type="ECO:0000256" key="6">
    <source>
        <dbReference type="SAM" id="MobiDB-lite"/>
    </source>
</evidence>
<dbReference type="GeneID" id="112051230"/>
<organism evidence="8 9">
    <name type="scientific">Bicyclus anynana</name>
    <name type="common">Squinting bush brown butterfly</name>
    <dbReference type="NCBI Taxonomy" id="110368"/>
    <lineage>
        <taxon>Eukaryota</taxon>
        <taxon>Metazoa</taxon>
        <taxon>Ecdysozoa</taxon>
        <taxon>Arthropoda</taxon>
        <taxon>Hexapoda</taxon>
        <taxon>Insecta</taxon>
        <taxon>Pterygota</taxon>
        <taxon>Neoptera</taxon>
        <taxon>Endopterygota</taxon>
        <taxon>Lepidoptera</taxon>
        <taxon>Glossata</taxon>
        <taxon>Ditrysia</taxon>
        <taxon>Papilionoidea</taxon>
        <taxon>Nymphalidae</taxon>
        <taxon>Satyrinae</taxon>
        <taxon>Satyrini</taxon>
        <taxon>Mycalesina</taxon>
        <taxon>Bicyclus</taxon>
    </lineage>
</organism>
<dbReference type="InterPro" id="IPR036236">
    <property type="entry name" value="Znf_C2H2_sf"/>
</dbReference>
<evidence type="ECO:0000259" key="7">
    <source>
        <dbReference type="PROSITE" id="PS50157"/>
    </source>
</evidence>
<evidence type="ECO:0000313" key="8">
    <source>
        <dbReference type="Proteomes" id="UP001652582"/>
    </source>
</evidence>
<feature type="domain" description="C2H2-type" evidence="7">
    <location>
        <begin position="248"/>
        <end position="276"/>
    </location>
</feature>
<keyword evidence="3 5" id="KW-0863">Zinc-finger</keyword>
<proteinExistence type="predicted"/>
<dbReference type="PANTHER" id="PTHR24379:SF121">
    <property type="entry name" value="C2H2-TYPE DOMAIN-CONTAINING PROTEIN"/>
    <property type="match status" value="1"/>
</dbReference>
<name>A0A6J1NKU7_BICAN</name>
<keyword evidence="1" id="KW-0479">Metal-binding</keyword>
<feature type="domain" description="C2H2-type" evidence="7">
    <location>
        <begin position="363"/>
        <end position="391"/>
    </location>
</feature>
<feature type="domain" description="C2H2-type" evidence="7">
    <location>
        <begin position="6"/>
        <end position="29"/>
    </location>
</feature>
<dbReference type="PANTHER" id="PTHR24379">
    <property type="entry name" value="KRAB AND ZINC FINGER DOMAIN-CONTAINING"/>
    <property type="match status" value="1"/>
</dbReference>
<dbReference type="PROSITE" id="PS50157">
    <property type="entry name" value="ZINC_FINGER_C2H2_2"/>
    <property type="match status" value="12"/>
</dbReference>
<dbReference type="OrthoDB" id="427030at2759"/>
<dbReference type="PROSITE" id="PS00028">
    <property type="entry name" value="ZINC_FINGER_C2H2_1"/>
    <property type="match status" value="16"/>
</dbReference>
<evidence type="ECO:0000313" key="9">
    <source>
        <dbReference type="RefSeq" id="XP_023945553.1"/>
    </source>
</evidence>
<keyword evidence="8" id="KW-1185">Reference proteome</keyword>
<dbReference type="RefSeq" id="XP_023945554.1">
    <property type="nucleotide sequence ID" value="XM_024089786.1"/>
</dbReference>
<feature type="domain" description="C2H2-type" evidence="7">
    <location>
        <begin position="65"/>
        <end position="88"/>
    </location>
</feature>
<dbReference type="RefSeq" id="XP_023945553.1">
    <property type="nucleotide sequence ID" value="XM_024089785.1"/>
</dbReference>
<evidence type="ECO:0000256" key="5">
    <source>
        <dbReference type="PROSITE-ProRule" id="PRU00042"/>
    </source>
</evidence>
<dbReference type="KEGG" id="bany:112051230"/>
<gene>
    <name evidence="9 10" type="primary">LOC112051230</name>
</gene>
<evidence type="ECO:0000256" key="4">
    <source>
        <dbReference type="ARBA" id="ARBA00022833"/>
    </source>
</evidence>
<keyword evidence="2" id="KW-0677">Repeat</keyword>
<protein>
    <submittedName>
        <fullName evidence="9 10">Zinc finger protein 808-like</fullName>
    </submittedName>
</protein>
<feature type="domain" description="C2H2-type" evidence="7">
    <location>
        <begin position="492"/>
        <end position="520"/>
    </location>
</feature>
<dbReference type="AlphaFoldDB" id="A0A6J1NKU7"/>
<feature type="domain" description="C2H2-type" evidence="7">
    <location>
        <begin position="463"/>
        <end position="491"/>
    </location>
</feature>